<feature type="non-terminal residue" evidence="2">
    <location>
        <position position="1"/>
    </location>
</feature>
<proteinExistence type="predicted"/>
<reference evidence="2" key="1">
    <citation type="submission" date="2018-05" db="EMBL/GenBank/DDBJ databases">
        <authorList>
            <person name="Lanie J.A."/>
            <person name="Ng W.-L."/>
            <person name="Kazmierczak K.M."/>
            <person name="Andrzejewski T.M."/>
            <person name="Davidsen T.M."/>
            <person name="Wayne K.J."/>
            <person name="Tettelin H."/>
            <person name="Glass J.I."/>
            <person name="Rusch D."/>
            <person name="Podicherti R."/>
            <person name="Tsui H.-C.T."/>
            <person name="Winkler M.E."/>
        </authorList>
    </citation>
    <scope>NUCLEOTIDE SEQUENCE</scope>
</reference>
<evidence type="ECO:0000313" key="2">
    <source>
        <dbReference type="EMBL" id="SVC63346.1"/>
    </source>
</evidence>
<organism evidence="2">
    <name type="scientific">marine metagenome</name>
    <dbReference type="NCBI Taxonomy" id="408172"/>
    <lineage>
        <taxon>unclassified sequences</taxon>
        <taxon>metagenomes</taxon>
        <taxon>ecological metagenomes</taxon>
    </lineage>
</organism>
<gene>
    <name evidence="2" type="ORF">METZ01_LOCUS316200</name>
</gene>
<feature type="region of interest" description="Disordered" evidence="1">
    <location>
        <begin position="1"/>
        <end position="28"/>
    </location>
</feature>
<dbReference type="AlphaFoldDB" id="A0A382NQI7"/>
<evidence type="ECO:0000256" key="1">
    <source>
        <dbReference type="SAM" id="MobiDB-lite"/>
    </source>
</evidence>
<dbReference type="EMBL" id="UINC01102038">
    <property type="protein sequence ID" value="SVC63346.1"/>
    <property type="molecule type" value="Genomic_DNA"/>
</dbReference>
<name>A0A382NQI7_9ZZZZ</name>
<sequence length="28" mass="2801">RSGPGQSHPGIQGQLGHNYPGSSGTRPA</sequence>
<accession>A0A382NQI7</accession>
<protein>
    <submittedName>
        <fullName evidence="2">Uncharacterized protein</fullName>
    </submittedName>
</protein>